<dbReference type="GO" id="GO:0097163">
    <property type="term" value="F:sulfur carrier activity"/>
    <property type="evidence" value="ECO:0007669"/>
    <property type="project" value="UniProtKB-UniRule"/>
</dbReference>
<keyword evidence="2 3" id="KW-0501">Molybdenum cofactor biosynthesis</keyword>
<dbReference type="eggNOG" id="COG1526">
    <property type="taxonomic scope" value="Bacteria"/>
</dbReference>
<evidence type="ECO:0000313" key="5">
    <source>
        <dbReference type="Proteomes" id="UP000001508"/>
    </source>
</evidence>
<comment type="function">
    <text evidence="3">Required for formate dehydrogenase (FDH) activity. Acts as a sulfur carrier protein that transfers sulfur from IscS to the molybdenum cofactor prior to its insertion into FDH.</text>
</comment>
<evidence type="ECO:0000256" key="3">
    <source>
        <dbReference type="HAMAP-Rule" id="MF_00187"/>
    </source>
</evidence>
<dbReference type="HAMAP" id="MF_00187">
    <property type="entry name" value="FdhD"/>
    <property type="match status" value="1"/>
</dbReference>
<dbReference type="GO" id="GO:0006777">
    <property type="term" value="P:Mo-molybdopterin cofactor biosynthetic process"/>
    <property type="evidence" value="ECO:0007669"/>
    <property type="project" value="UniProtKB-UniRule"/>
</dbReference>
<keyword evidence="5" id="KW-1185">Reference proteome</keyword>
<dbReference type="Proteomes" id="UP000001508">
    <property type="component" value="Chromosome"/>
</dbReference>
<dbReference type="EMBL" id="CP001940">
    <property type="protein sequence ID" value="ADH85524.1"/>
    <property type="molecule type" value="Genomic_DNA"/>
</dbReference>
<evidence type="ECO:0000256" key="2">
    <source>
        <dbReference type="ARBA" id="ARBA00023150"/>
    </source>
</evidence>
<dbReference type="PANTHER" id="PTHR30592">
    <property type="entry name" value="FORMATE DEHYDROGENASE"/>
    <property type="match status" value="1"/>
</dbReference>
<dbReference type="FunCoup" id="D6Z1U9">
    <property type="interactions" value="192"/>
</dbReference>
<dbReference type="SUPFAM" id="SSF53927">
    <property type="entry name" value="Cytidine deaminase-like"/>
    <property type="match status" value="1"/>
</dbReference>
<dbReference type="OrthoDB" id="3197277at2"/>
<dbReference type="PIRSF" id="PIRSF015626">
    <property type="entry name" value="FdhD"/>
    <property type="match status" value="1"/>
</dbReference>
<name>D6Z1U9_DESAT</name>
<comment type="similarity">
    <text evidence="3">Belongs to the FdhD family.</text>
</comment>
<dbReference type="NCBIfam" id="TIGR00129">
    <property type="entry name" value="fdhD_narQ"/>
    <property type="match status" value="1"/>
</dbReference>
<keyword evidence="1 3" id="KW-0963">Cytoplasm</keyword>
<dbReference type="GO" id="GO:0005737">
    <property type="term" value="C:cytoplasm"/>
    <property type="evidence" value="ECO:0007669"/>
    <property type="project" value="UniProtKB-SubCell"/>
</dbReference>
<gene>
    <name evidence="3" type="primary">fdhD</name>
    <name evidence="4" type="ordered locus">DaAHT2_0820</name>
</gene>
<dbReference type="AlphaFoldDB" id="D6Z1U9"/>
<sequence length="269" mass="29622">MNTHYQTPVIRITDGVEEEILDTIATEVAFTLLVNDQVLVSLLCSPAELDAMAVGFLLSEGMIPDRESLLEVAVDEDLATVRVRLKNLPADWDQLFHRKTITSGCGQGVTFSDSATLSPLNHRRGPIRLSCEKIFELLRQFGRSSELYQQTGGVHSAALADNRQLLLFAEDIGRHNAVDKLIGKAFLAGIDLSDKLLLSSGRISGEIMTKVIRNQIPVLITRTAPTCMSITHAENHGVTMIGFARGRRFNIYTHPLGIFLDDVKSPPES</sequence>
<feature type="active site" description="Cysteine persulfide intermediate" evidence="3">
    <location>
        <position position="105"/>
    </location>
</feature>
<dbReference type="KEGG" id="dak:DaAHT2_0820"/>
<dbReference type="Gene3D" id="3.10.20.10">
    <property type="match status" value="1"/>
</dbReference>
<evidence type="ECO:0000256" key="1">
    <source>
        <dbReference type="ARBA" id="ARBA00022490"/>
    </source>
</evidence>
<dbReference type="Pfam" id="PF02634">
    <property type="entry name" value="FdhD-NarQ"/>
    <property type="match status" value="1"/>
</dbReference>
<dbReference type="InterPro" id="IPR003786">
    <property type="entry name" value="FdhD"/>
</dbReference>
<dbReference type="Gene3D" id="3.40.140.10">
    <property type="entry name" value="Cytidine Deaminase, domain 2"/>
    <property type="match status" value="1"/>
</dbReference>
<dbReference type="InParanoid" id="D6Z1U9"/>
<accession>D6Z1U9</accession>
<evidence type="ECO:0000313" key="4">
    <source>
        <dbReference type="EMBL" id="ADH85524.1"/>
    </source>
</evidence>
<feature type="binding site" evidence="3">
    <location>
        <begin position="243"/>
        <end position="248"/>
    </location>
    <ligand>
        <name>Mo-bis(molybdopterin guanine dinucleotide)</name>
        <dbReference type="ChEBI" id="CHEBI:60539"/>
    </ligand>
</feature>
<dbReference type="RefSeq" id="WP_013163054.1">
    <property type="nucleotide sequence ID" value="NC_014216.1"/>
</dbReference>
<proteinExistence type="inferred from homology"/>
<dbReference type="GO" id="GO:0016783">
    <property type="term" value="F:sulfurtransferase activity"/>
    <property type="evidence" value="ECO:0007669"/>
    <property type="project" value="InterPro"/>
</dbReference>
<reference evidence="5" key="1">
    <citation type="submission" date="2010-02" db="EMBL/GenBank/DDBJ databases">
        <title>Complete sequence of Desulfurivibrio alkaliphilus AHT2.</title>
        <authorList>
            <consortium name="US DOE Joint Genome Institute"/>
            <person name="Pitluck S."/>
            <person name="Chertkov O."/>
            <person name="Detter J.C."/>
            <person name="Han C."/>
            <person name="Tapia R."/>
            <person name="Larimer F."/>
            <person name="Land M."/>
            <person name="Hauser L."/>
            <person name="Kyrpides N."/>
            <person name="Mikhailova N."/>
            <person name="Sorokin D.Y."/>
            <person name="Muyzer G."/>
            <person name="Woyke T."/>
        </authorList>
    </citation>
    <scope>NUCLEOTIDE SEQUENCE [LARGE SCALE GENOMIC DNA]</scope>
    <source>
        <strain evidence="5">DSM 19089 / UNIQEM U267 / AHT2</strain>
    </source>
</reference>
<dbReference type="PANTHER" id="PTHR30592:SF1">
    <property type="entry name" value="SULFUR CARRIER PROTEIN FDHD"/>
    <property type="match status" value="1"/>
</dbReference>
<dbReference type="HOGENOM" id="CLU_056887_4_1_7"/>
<dbReference type="InterPro" id="IPR016193">
    <property type="entry name" value="Cytidine_deaminase-like"/>
</dbReference>
<comment type="subcellular location">
    <subcellularLocation>
        <location evidence="3">Cytoplasm</location>
    </subcellularLocation>
</comment>
<organism evidence="4 5">
    <name type="scientific">Desulfurivibrio alkaliphilus (strain DSM 19089 / UNIQEM U267 / AHT2)</name>
    <dbReference type="NCBI Taxonomy" id="589865"/>
    <lineage>
        <taxon>Bacteria</taxon>
        <taxon>Pseudomonadati</taxon>
        <taxon>Thermodesulfobacteriota</taxon>
        <taxon>Desulfobulbia</taxon>
        <taxon>Desulfobulbales</taxon>
        <taxon>Desulfobulbaceae</taxon>
        <taxon>Desulfurivibrio</taxon>
    </lineage>
</organism>
<dbReference type="STRING" id="589865.DaAHT2_0820"/>
<protein>
    <recommendedName>
        <fullName evidence="3">Sulfur carrier protein FdhD</fullName>
    </recommendedName>
</protein>